<protein>
    <recommendedName>
        <fullName evidence="3">C2H2-type domain-containing protein</fullName>
    </recommendedName>
</protein>
<evidence type="ECO:0000313" key="1">
    <source>
        <dbReference type="EMBL" id="PFX14042.1"/>
    </source>
</evidence>
<dbReference type="EMBL" id="LSMT01000848">
    <property type="protein sequence ID" value="PFX14042.1"/>
    <property type="molecule type" value="Genomic_DNA"/>
</dbReference>
<organism evidence="1 2">
    <name type="scientific">Stylophora pistillata</name>
    <name type="common">Smooth cauliflower coral</name>
    <dbReference type="NCBI Taxonomy" id="50429"/>
    <lineage>
        <taxon>Eukaryota</taxon>
        <taxon>Metazoa</taxon>
        <taxon>Cnidaria</taxon>
        <taxon>Anthozoa</taxon>
        <taxon>Hexacorallia</taxon>
        <taxon>Scleractinia</taxon>
        <taxon>Astrocoeniina</taxon>
        <taxon>Pocilloporidae</taxon>
        <taxon>Stylophora</taxon>
    </lineage>
</organism>
<accession>A0A2B4RCR3</accession>
<keyword evidence="2" id="KW-1185">Reference proteome</keyword>
<dbReference type="OrthoDB" id="10064239at2759"/>
<proteinExistence type="predicted"/>
<comment type="caution">
    <text evidence="1">The sequence shown here is derived from an EMBL/GenBank/DDBJ whole genome shotgun (WGS) entry which is preliminary data.</text>
</comment>
<sequence length="409" mass="46873">MAEKYNGKRKFEEGFGDDDISDELVTMIGKHYDDIDAPDNVLDEELIEIGEEINHQQSPLFQFEFQPIGNPKKSLKIGTQAARSSPKKQLRPATKQDDIGREITRGVADMARRVIEKSQPTELWKGKQLKEDDRVMFHFTPKKFTHPLQSSKFTVAEILNGTPRFETSIQTLANQLNPKESFDANDEFQVDMTIITVPETGGKAKSVLGKLKIASVLRDKRCVLPIENNEDDLCLARAICLTKAHIQKDEDREGMRNYWNLKRSANVLTRAGVPEGPCGREELKKFQEYLAPDYQLKVMSVNYPYCITFEGNVNSSKIIRLPFESDLEGDIGHYHGCSSYMGFLERSYYCDDCNRGFDHDDFMHHPCEGHRCKAGKTIEYGPRSHQPSLLCRRCSRHFYDDRCLALHHK</sequence>
<dbReference type="Proteomes" id="UP000225706">
    <property type="component" value="Unassembled WGS sequence"/>
</dbReference>
<evidence type="ECO:0000313" key="2">
    <source>
        <dbReference type="Proteomes" id="UP000225706"/>
    </source>
</evidence>
<gene>
    <name evidence="1" type="ORF">AWC38_SpisGene21833</name>
</gene>
<reference evidence="2" key="1">
    <citation type="journal article" date="2017" name="bioRxiv">
        <title>Comparative analysis of the genomes of Stylophora pistillata and Acropora digitifera provides evidence for extensive differences between species of corals.</title>
        <authorList>
            <person name="Voolstra C.R."/>
            <person name="Li Y."/>
            <person name="Liew Y.J."/>
            <person name="Baumgarten S."/>
            <person name="Zoccola D."/>
            <person name="Flot J.-F."/>
            <person name="Tambutte S."/>
            <person name="Allemand D."/>
            <person name="Aranda M."/>
        </authorList>
    </citation>
    <scope>NUCLEOTIDE SEQUENCE [LARGE SCALE GENOMIC DNA]</scope>
</reference>
<evidence type="ECO:0008006" key="3">
    <source>
        <dbReference type="Google" id="ProtNLM"/>
    </source>
</evidence>
<name>A0A2B4RCR3_STYPI</name>
<dbReference type="AlphaFoldDB" id="A0A2B4RCR3"/>